<evidence type="ECO:0000313" key="10">
    <source>
        <dbReference type="Proteomes" id="UP000242877"/>
    </source>
</evidence>
<dbReference type="GO" id="GO:0034450">
    <property type="term" value="F:ubiquitin-ubiquitin ligase activity"/>
    <property type="evidence" value="ECO:0007669"/>
    <property type="project" value="InterPro"/>
</dbReference>
<dbReference type="GO" id="GO:0005737">
    <property type="term" value="C:cytoplasm"/>
    <property type="evidence" value="ECO:0007669"/>
    <property type="project" value="TreeGrafter"/>
</dbReference>
<feature type="compositionally biased region" description="Low complexity" evidence="7">
    <location>
        <begin position="27"/>
        <end position="39"/>
    </location>
</feature>
<comment type="caution">
    <text evidence="9">The sequence shown here is derived from an EMBL/GenBank/DDBJ whole genome shotgun (WGS) entry which is preliminary data.</text>
</comment>
<dbReference type="EMBL" id="AZGZ01000042">
    <property type="protein sequence ID" value="KZZ86959.1"/>
    <property type="molecule type" value="Genomic_DNA"/>
</dbReference>
<feature type="coiled-coil region" evidence="6">
    <location>
        <begin position="507"/>
        <end position="534"/>
    </location>
</feature>
<evidence type="ECO:0000313" key="9">
    <source>
        <dbReference type="EMBL" id="KZZ86959.1"/>
    </source>
</evidence>
<dbReference type="InterPro" id="IPR045132">
    <property type="entry name" value="UBE4"/>
</dbReference>
<evidence type="ECO:0000256" key="6">
    <source>
        <dbReference type="SAM" id="Coils"/>
    </source>
</evidence>
<dbReference type="Pfam" id="PF10408">
    <property type="entry name" value="Ufd2P_core"/>
    <property type="match status" value="1"/>
</dbReference>
<dbReference type="UniPathway" id="UPA00143"/>
<dbReference type="VEuPathDB" id="FungiDB:AAP_06079"/>
<dbReference type="AlphaFoldDB" id="A0A167V2P5"/>
<dbReference type="GO" id="GO:0005634">
    <property type="term" value="C:nucleus"/>
    <property type="evidence" value="ECO:0007669"/>
    <property type="project" value="UniProtKB-SubCell"/>
</dbReference>
<dbReference type="GO" id="GO:0006511">
    <property type="term" value="P:ubiquitin-dependent protein catabolic process"/>
    <property type="evidence" value="ECO:0007669"/>
    <property type="project" value="InterPro"/>
</dbReference>
<dbReference type="InterPro" id="IPR019474">
    <property type="entry name" value="Ub_conjug_fac_E4_core"/>
</dbReference>
<feature type="compositionally biased region" description="Basic and acidic residues" evidence="7">
    <location>
        <begin position="1"/>
        <end position="10"/>
    </location>
</feature>
<comment type="subcellular location">
    <subcellularLocation>
        <location evidence="1">Nucleus</location>
    </subcellularLocation>
</comment>
<proteinExistence type="predicted"/>
<evidence type="ECO:0000256" key="3">
    <source>
        <dbReference type="ARBA" id="ARBA00022679"/>
    </source>
</evidence>
<dbReference type="PANTHER" id="PTHR13931">
    <property type="entry name" value="UBIQUITINATION FACTOR E4"/>
    <property type="match status" value="1"/>
</dbReference>
<feature type="domain" description="Ubiquitin conjugation factor E4 core" evidence="8">
    <location>
        <begin position="324"/>
        <end position="946"/>
    </location>
</feature>
<feature type="compositionally biased region" description="Low complexity" evidence="7">
    <location>
        <begin position="46"/>
        <end position="56"/>
    </location>
</feature>
<feature type="region of interest" description="Disordered" evidence="7">
    <location>
        <begin position="983"/>
        <end position="1006"/>
    </location>
</feature>
<feature type="compositionally biased region" description="Low complexity" evidence="7">
    <location>
        <begin position="81"/>
        <end position="92"/>
    </location>
</feature>
<gene>
    <name evidence="9" type="ORF">AAP_06079</name>
</gene>
<dbReference type="Proteomes" id="UP000242877">
    <property type="component" value="Unassembled WGS sequence"/>
</dbReference>
<name>A0A167V2P5_9EURO</name>
<evidence type="ECO:0000256" key="2">
    <source>
        <dbReference type="ARBA" id="ARBA00004906"/>
    </source>
</evidence>
<keyword evidence="10" id="KW-1185">Reference proteome</keyword>
<dbReference type="OrthoDB" id="20295at2759"/>
<evidence type="ECO:0000256" key="7">
    <source>
        <dbReference type="SAM" id="MobiDB-lite"/>
    </source>
</evidence>
<evidence type="ECO:0000259" key="8">
    <source>
        <dbReference type="Pfam" id="PF10408"/>
    </source>
</evidence>
<feature type="region of interest" description="Disordered" evidence="7">
    <location>
        <begin position="1"/>
        <end position="101"/>
    </location>
</feature>
<organism evidence="9 10">
    <name type="scientific">Ascosphaera apis ARSEF 7405</name>
    <dbReference type="NCBI Taxonomy" id="392613"/>
    <lineage>
        <taxon>Eukaryota</taxon>
        <taxon>Fungi</taxon>
        <taxon>Dikarya</taxon>
        <taxon>Ascomycota</taxon>
        <taxon>Pezizomycotina</taxon>
        <taxon>Eurotiomycetes</taxon>
        <taxon>Eurotiomycetidae</taxon>
        <taxon>Onygenales</taxon>
        <taxon>Ascosphaeraceae</taxon>
        <taxon>Ascosphaera</taxon>
    </lineage>
</organism>
<keyword evidence="5" id="KW-0539">Nucleus</keyword>
<keyword evidence="4" id="KW-0833">Ubl conjugation pathway</keyword>
<comment type="pathway">
    <text evidence="2">Protein modification; protein ubiquitination.</text>
</comment>
<sequence length="1006" mass="114309">MSEPSDADKIRNKRLAKLTAAAEEARAAAAAESSNGPSTSSPPPARSQQSSPMQAARAEEPKKMNIMRKPSETGDSPGQPAKPSKPAANKPAEPIEDFEDRTLRQVLRVTLDETRQVDAQGQPLVYVPGLKQELQADGAPMKFRVSHLDQAILEAASKTPNKRPLDYLIPCWKRVSALLRNFKRTLDNGTRYYVLTETKRLCMSYCIFGFTMLEIFGLEPPPGSILRPYLLKDPNDETGLDPDFLQESTRSADEDESIVPAYMEALEAIARETTQINMSLDYKTPMRVLRSLVRVPKLAIAMTQRQSFNHPDIAAHMIEFDTLLGPFFRLSPLQDDQPSVYFANAKALSKDHVRAGQASLRMLQQTQAGELFDVVNHLLRASKSSRDKVLDWFASAINKNHKRRAMRVDHRIVASHGFMMNLTTVLDLLCEPFMDASFSKIDKIEANYLRRNSRLLVKDETKLNADQKTADEFYSQTIEGTSPFISEIFFLTVAAHHYGSSGINHDLENLSKQMKYLNQDIERLEQEVESGGNAPNALATKLMLTRYKKVYDRGIAMMFAYQGILADDLWQARAMQFMRYIIVWLMRLVSGKKYPHEPLELPLPEEKNMVFSCLPEYFVEDIVDSFKFIMRTMPHIVTTTQAEELLTMCLAFLQSSDYIKNPYLKAGLVTILCAGALGKYVNEEGVFVPLMNSMPFCNQYLLHSLMKFYIEAEFTGTHTQFYDKFNIRYEIFQIIKVIWPNQWYRDKLQAEAKDNQDFFVQFVNLLLNDVTFVLDESLSAFVTINQVGRELTLEGAQMDEAARKEKEELLHSAKSKAKSYMQLTNETVYMLGLFTKALATPFTMPEIVQRLADMLDYNLDAMVGPRSNNLRVENPADYGFRPRELLSGLVDVYLNLMGKDDFLLAVARDGRSYKPENFAKAGDILGRRALKSSEELELWQQFQNKVRIMKELDDQAEEDLGEVPDEFLDTELKAKIEAFKAERRAAARKPTSDGVANADKMDTSED</sequence>
<dbReference type="GO" id="GO:0000209">
    <property type="term" value="P:protein polyubiquitination"/>
    <property type="evidence" value="ECO:0007669"/>
    <property type="project" value="TreeGrafter"/>
</dbReference>
<accession>A0A167V2P5</accession>
<reference evidence="9 10" key="1">
    <citation type="journal article" date="2016" name="Genome Biol. Evol.">
        <title>Divergent and convergent evolution of fungal pathogenicity.</title>
        <authorList>
            <person name="Shang Y."/>
            <person name="Xiao G."/>
            <person name="Zheng P."/>
            <person name="Cen K."/>
            <person name="Zhan S."/>
            <person name="Wang C."/>
        </authorList>
    </citation>
    <scope>NUCLEOTIDE SEQUENCE [LARGE SCALE GENOMIC DNA]</scope>
    <source>
        <strain evidence="9 10">ARSEF 7405</strain>
    </source>
</reference>
<dbReference type="PANTHER" id="PTHR13931:SF2">
    <property type="entry name" value="UBIQUITIN CONJUGATION FACTOR E4 B"/>
    <property type="match status" value="1"/>
</dbReference>
<evidence type="ECO:0000256" key="4">
    <source>
        <dbReference type="ARBA" id="ARBA00022786"/>
    </source>
</evidence>
<evidence type="ECO:0000256" key="1">
    <source>
        <dbReference type="ARBA" id="ARBA00004123"/>
    </source>
</evidence>
<keyword evidence="3" id="KW-0808">Transferase</keyword>
<dbReference type="GO" id="GO:0036503">
    <property type="term" value="P:ERAD pathway"/>
    <property type="evidence" value="ECO:0007669"/>
    <property type="project" value="InterPro"/>
</dbReference>
<evidence type="ECO:0000256" key="5">
    <source>
        <dbReference type="ARBA" id="ARBA00023242"/>
    </source>
</evidence>
<keyword evidence="6" id="KW-0175">Coiled coil</keyword>
<dbReference type="GO" id="GO:0000151">
    <property type="term" value="C:ubiquitin ligase complex"/>
    <property type="evidence" value="ECO:0007669"/>
    <property type="project" value="InterPro"/>
</dbReference>
<protein>
    <submittedName>
        <fullName evidence="9">Ubiquitin conjugation factor E4</fullName>
    </submittedName>
</protein>